<dbReference type="STRING" id="226505.SAMN05444394_0873"/>
<protein>
    <submittedName>
        <fullName evidence="3">Uncharacterized protein</fullName>
    </submittedName>
</protein>
<keyword evidence="2" id="KW-0378">Hydrolase</keyword>
<keyword evidence="4" id="KW-1185">Reference proteome</keyword>
<proteinExistence type="inferred from homology"/>
<dbReference type="PANTHER" id="PTHR40841:SF2">
    <property type="entry name" value="SIDEROPHORE-DEGRADING ESTERASE (EUROFUNG)"/>
    <property type="match status" value="1"/>
</dbReference>
<accession>A0A1N6DGH1</accession>
<dbReference type="GO" id="GO:0016788">
    <property type="term" value="F:hydrolase activity, acting on ester bonds"/>
    <property type="evidence" value="ECO:0007669"/>
    <property type="project" value="TreeGrafter"/>
</dbReference>
<gene>
    <name evidence="3" type="ORF">SAMN05444394_0873</name>
</gene>
<name>A0A1N6DGH1_9BACT</name>
<dbReference type="Pfam" id="PF00756">
    <property type="entry name" value="Esterase"/>
    <property type="match status" value="1"/>
</dbReference>
<dbReference type="InterPro" id="IPR000801">
    <property type="entry name" value="Esterase-like"/>
</dbReference>
<organism evidence="3 4">
    <name type="scientific">Algoriphagus halophilus</name>
    <dbReference type="NCBI Taxonomy" id="226505"/>
    <lineage>
        <taxon>Bacteria</taxon>
        <taxon>Pseudomonadati</taxon>
        <taxon>Bacteroidota</taxon>
        <taxon>Cytophagia</taxon>
        <taxon>Cytophagales</taxon>
        <taxon>Cyclobacteriaceae</taxon>
        <taxon>Algoriphagus</taxon>
    </lineage>
</organism>
<sequence length="418" mass="48309">MINKPLIILTISLIMIIHNSLFSQSKKDQQYLFEIGLVDSLYSKTLGEYRKIWVHVPESVTSDKNKKYPVLIVLDGDTQLLKIRAILQQLEGVKVPEMIIIGVDNNTNRLRDLTPTKPHNPSPASPLPGGGEKFTQFIQNELLPYVDSKYPTTPYRTFFGHSIGGLLVLNSLFLNSASFNNYIAIEPSLWRGGDYDYLKEYSTYLKNTQFFQKSLFVGVANTMSRLNLNLDTTSVLKDNSRATEHIRHILTFAKTASETNQNKLNFDWKYYDNEDHNSVVLRSTYDALCFLFSWYPENKNDLMKIKNADTPVDEALNIFNKRNKELSSHFGYTVMPEEQVINRLGYQLLSMGQSEKSYAFFKINIDYYPKSPNVYDSMADYFESEKDKENALKYARIAYEISGEDYYKDRIKKLESNK</sequence>
<dbReference type="InterPro" id="IPR029058">
    <property type="entry name" value="AB_hydrolase_fold"/>
</dbReference>
<dbReference type="EMBL" id="FSRC01000001">
    <property type="protein sequence ID" value="SIN69880.1"/>
    <property type="molecule type" value="Genomic_DNA"/>
</dbReference>
<dbReference type="SUPFAM" id="SSF53474">
    <property type="entry name" value="alpha/beta-Hydrolases"/>
    <property type="match status" value="1"/>
</dbReference>
<evidence type="ECO:0000256" key="1">
    <source>
        <dbReference type="ARBA" id="ARBA00005622"/>
    </source>
</evidence>
<dbReference type="InterPro" id="IPR052558">
    <property type="entry name" value="Siderophore_Hydrolase_D"/>
</dbReference>
<evidence type="ECO:0000313" key="4">
    <source>
        <dbReference type="Proteomes" id="UP000185221"/>
    </source>
</evidence>
<evidence type="ECO:0000256" key="2">
    <source>
        <dbReference type="ARBA" id="ARBA00022801"/>
    </source>
</evidence>
<dbReference type="AlphaFoldDB" id="A0A1N6DGH1"/>
<dbReference type="PANTHER" id="PTHR40841">
    <property type="entry name" value="SIDEROPHORE TRIACETYLFUSARININE C ESTERASE"/>
    <property type="match status" value="1"/>
</dbReference>
<dbReference type="Gene3D" id="3.40.50.1820">
    <property type="entry name" value="alpha/beta hydrolase"/>
    <property type="match status" value="1"/>
</dbReference>
<evidence type="ECO:0000313" key="3">
    <source>
        <dbReference type="EMBL" id="SIN69880.1"/>
    </source>
</evidence>
<dbReference type="SUPFAM" id="SSF48452">
    <property type="entry name" value="TPR-like"/>
    <property type="match status" value="1"/>
</dbReference>
<dbReference type="InterPro" id="IPR011990">
    <property type="entry name" value="TPR-like_helical_dom_sf"/>
</dbReference>
<dbReference type="Proteomes" id="UP000185221">
    <property type="component" value="Unassembled WGS sequence"/>
</dbReference>
<comment type="similarity">
    <text evidence="1">Belongs to the esterase D family.</text>
</comment>
<reference evidence="4" key="1">
    <citation type="submission" date="2016-11" db="EMBL/GenBank/DDBJ databases">
        <authorList>
            <person name="Varghese N."/>
            <person name="Submissions S."/>
        </authorList>
    </citation>
    <scope>NUCLEOTIDE SEQUENCE [LARGE SCALE GENOMIC DNA]</scope>
    <source>
        <strain evidence="4">DSM 15292</strain>
    </source>
</reference>